<dbReference type="PROSITE" id="PS00775">
    <property type="entry name" value="GLYCOSYL_HYDROL_F3"/>
    <property type="match status" value="1"/>
</dbReference>
<dbReference type="InterPro" id="IPR017853">
    <property type="entry name" value="GH"/>
</dbReference>
<dbReference type="AlphaFoldDB" id="A0AAE4Z5T0"/>
<dbReference type="Pfam" id="PF00933">
    <property type="entry name" value="Glyco_hydro_3"/>
    <property type="match status" value="1"/>
</dbReference>
<keyword evidence="4" id="KW-0378">Hydrolase</keyword>
<evidence type="ECO:0000256" key="5">
    <source>
        <dbReference type="ARBA" id="ARBA00023295"/>
    </source>
</evidence>
<protein>
    <recommendedName>
        <fullName evidence="3">beta-N-acetylhexosaminidase</fullName>
        <ecNumber evidence="3">3.2.1.52</ecNumber>
    </recommendedName>
</protein>
<sequence>MNPARVVFPVIRWRERELEAVWAEARSAVELGVGGFVVFGGRVSGMAKLVARANQHAGRPLLFAADLERGAGQQFSEATPLPPPAALAGLDDSALIEAARMTAQEAASAGIGWVLGPVADLDIEPANPIVGTRSFGSGALSVADQVRGWILALQGEGVHACAKHFPGHGRTTADSHAELPVVDASRDELDADLTPFRAAIDVGVRSIMMAHVAYPAFDPSGRPASLSYALVGLLRRRLGFGGLVVTDAMIMEAVSALGYTPAQASVEAIRVGCDVVLYPPSPEATVVALNEALSDGTLSEDRLASAIRRIQAAAEQAQLPPDDMVPTPSYDQALDMAAAAVCQLRGSMPVLHPGDRTRLLVVDDDRESTPATGAGPGTTAVDRGALARALTERGVEVLGEDDRRPATELIAAFADVRGWKGRAGLASSTAARLARLLDRELDATLVLFGHPRLADRFPSAARVLCGWNGDPLMQEAVAERLVRSVDE</sequence>
<dbReference type="PANTHER" id="PTHR30480:SF13">
    <property type="entry name" value="BETA-HEXOSAMINIDASE"/>
    <property type="match status" value="1"/>
</dbReference>
<accession>A0AAE4Z5T0</accession>
<feature type="domain" description="Glycoside hydrolase family 3 N-terminal" evidence="6">
    <location>
        <begin position="33"/>
        <end position="311"/>
    </location>
</feature>
<dbReference type="GO" id="GO:0005975">
    <property type="term" value="P:carbohydrate metabolic process"/>
    <property type="evidence" value="ECO:0007669"/>
    <property type="project" value="InterPro"/>
</dbReference>
<dbReference type="EMBL" id="JAACAK010000036">
    <property type="protein sequence ID" value="NIR74345.1"/>
    <property type="molecule type" value="Genomic_DNA"/>
</dbReference>
<reference evidence="7 8" key="1">
    <citation type="submission" date="2020-01" db="EMBL/GenBank/DDBJ databases">
        <title>Genomes assembled from Gulf of Kutch pelagic sediment metagenomes.</title>
        <authorList>
            <person name="Chandrashekar M."/>
            <person name="Mahajan M.S."/>
            <person name="Dave K.J."/>
            <person name="Vatsa P."/>
            <person name="Nathani N.M."/>
        </authorList>
    </citation>
    <scope>NUCLEOTIDE SEQUENCE [LARGE SCALE GENOMIC DNA]</scope>
    <source>
        <strain evidence="7">KS3-K002</strain>
    </source>
</reference>
<comment type="catalytic activity">
    <reaction evidence="1">
        <text>Hydrolysis of terminal non-reducing N-acetyl-D-hexosamine residues in N-acetyl-beta-D-hexosaminides.</text>
        <dbReference type="EC" id="3.2.1.52"/>
    </reaction>
</comment>
<evidence type="ECO:0000256" key="3">
    <source>
        <dbReference type="ARBA" id="ARBA00012663"/>
    </source>
</evidence>
<evidence type="ECO:0000256" key="2">
    <source>
        <dbReference type="ARBA" id="ARBA00005336"/>
    </source>
</evidence>
<dbReference type="InterPro" id="IPR050226">
    <property type="entry name" value="NagZ_Beta-hexosaminidase"/>
</dbReference>
<evidence type="ECO:0000259" key="6">
    <source>
        <dbReference type="Pfam" id="PF00933"/>
    </source>
</evidence>
<dbReference type="Gene3D" id="3.20.20.300">
    <property type="entry name" value="Glycoside hydrolase, family 3, N-terminal domain"/>
    <property type="match status" value="1"/>
</dbReference>
<organism evidence="7 8">
    <name type="scientific">Candidatus Kutchimonas denitrificans</name>
    <dbReference type="NCBI Taxonomy" id="3056748"/>
    <lineage>
        <taxon>Bacteria</taxon>
        <taxon>Pseudomonadati</taxon>
        <taxon>Gemmatimonadota</taxon>
        <taxon>Gemmatimonadia</taxon>
        <taxon>Candidatus Palauibacterales</taxon>
        <taxon>Candidatus Palauibacteraceae</taxon>
        <taxon>Candidatus Kutchimonas</taxon>
    </lineage>
</organism>
<dbReference type="EC" id="3.2.1.52" evidence="3"/>
<name>A0AAE4Z5T0_9BACT</name>
<dbReference type="GO" id="GO:0009254">
    <property type="term" value="P:peptidoglycan turnover"/>
    <property type="evidence" value="ECO:0007669"/>
    <property type="project" value="TreeGrafter"/>
</dbReference>
<dbReference type="InterPro" id="IPR019800">
    <property type="entry name" value="Glyco_hydro_3_AS"/>
</dbReference>
<dbReference type="Proteomes" id="UP000702544">
    <property type="component" value="Unassembled WGS sequence"/>
</dbReference>
<dbReference type="SUPFAM" id="SSF51445">
    <property type="entry name" value="(Trans)glycosidases"/>
    <property type="match status" value="1"/>
</dbReference>
<dbReference type="PANTHER" id="PTHR30480">
    <property type="entry name" value="BETA-HEXOSAMINIDASE-RELATED"/>
    <property type="match status" value="1"/>
</dbReference>
<proteinExistence type="inferred from homology"/>
<dbReference type="GO" id="GO:0004563">
    <property type="term" value="F:beta-N-acetylhexosaminidase activity"/>
    <property type="evidence" value="ECO:0007669"/>
    <property type="project" value="UniProtKB-EC"/>
</dbReference>
<evidence type="ECO:0000313" key="7">
    <source>
        <dbReference type="EMBL" id="NIR74345.1"/>
    </source>
</evidence>
<keyword evidence="5" id="KW-0326">Glycosidase</keyword>
<comment type="caution">
    <text evidence="7">The sequence shown here is derived from an EMBL/GenBank/DDBJ whole genome shotgun (WGS) entry which is preliminary data.</text>
</comment>
<gene>
    <name evidence="7" type="ORF">GWO12_04430</name>
</gene>
<dbReference type="InterPro" id="IPR001764">
    <property type="entry name" value="Glyco_hydro_3_N"/>
</dbReference>
<dbReference type="InterPro" id="IPR036962">
    <property type="entry name" value="Glyco_hydro_3_N_sf"/>
</dbReference>
<comment type="similarity">
    <text evidence="2">Belongs to the glycosyl hydrolase 3 family.</text>
</comment>
<evidence type="ECO:0000313" key="8">
    <source>
        <dbReference type="Proteomes" id="UP000702544"/>
    </source>
</evidence>
<evidence type="ECO:0000256" key="1">
    <source>
        <dbReference type="ARBA" id="ARBA00001231"/>
    </source>
</evidence>
<evidence type="ECO:0000256" key="4">
    <source>
        <dbReference type="ARBA" id="ARBA00022801"/>
    </source>
</evidence>